<organism evidence="2 3">
    <name type="scientific">Zizania palustris</name>
    <name type="common">Northern wild rice</name>
    <dbReference type="NCBI Taxonomy" id="103762"/>
    <lineage>
        <taxon>Eukaryota</taxon>
        <taxon>Viridiplantae</taxon>
        <taxon>Streptophyta</taxon>
        <taxon>Embryophyta</taxon>
        <taxon>Tracheophyta</taxon>
        <taxon>Spermatophyta</taxon>
        <taxon>Magnoliopsida</taxon>
        <taxon>Liliopsida</taxon>
        <taxon>Poales</taxon>
        <taxon>Poaceae</taxon>
        <taxon>BOP clade</taxon>
        <taxon>Oryzoideae</taxon>
        <taxon>Oryzeae</taxon>
        <taxon>Zizaniinae</taxon>
        <taxon>Zizania</taxon>
    </lineage>
</organism>
<evidence type="ECO:0000256" key="1">
    <source>
        <dbReference type="SAM" id="MobiDB-lite"/>
    </source>
</evidence>
<dbReference type="Proteomes" id="UP000729402">
    <property type="component" value="Unassembled WGS sequence"/>
</dbReference>
<proteinExistence type="predicted"/>
<reference evidence="2" key="1">
    <citation type="journal article" date="2021" name="bioRxiv">
        <title>Whole Genome Assembly and Annotation of Northern Wild Rice, Zizania palustris L., Supports a Whole Genome Duplication in the Zizania Genus.</title>
        <authorList>
            <person name="Haas M."/>
            <person name="Kono T."/>
            <person name="Macchietto M."/>
            <person name="Millas R."/>
            <person name="McGilp L."/>
            <person name="Shao M."/>
            <person name="Duquette J."/>
            <person name="Hirsch C.N."/>
            <person name="Kimball J."/>
        </authorList>
    </citation>
    <scope>NUCLEOTIDE SEQUENCE</scope>
    <source>
        <tissue evidence="2">Fresh leaf tissue</tissue>
    </source>
</reference>
<sequence>MDDSSLFMEWAIDTLQHLHSPTAAGAYADGAADHTFPSLQVLRDSASHNGMAPPEPAVHEGHRATNSWSSGDTDSGVGGGYTSAAAMEQDGWSTSPNSLRCAPPPQAPSGGSFQPMTWNFKSALTQPCNEQCSK</sequence>
<dbReference type="AlphaFoldDB" id="A0A8J5VDL3"/>
<dbReference type="OrthoDB" id="720793at2759"/>
<dbReference type="EMBL" id="JAAALK010000286">
    <property type="protein sequence ID" value="KAG8062085.1"/>
    <property type="molecule type" value="Genomic_DNA"/>
</dbReference>
<protein>
    <submittedName>
        <fullName evidence="2">Uncharacterized protein</fullName>
    </submittedName>
</protein>
<gene>
    <name evidence="2" type="ORF">GUJ93_ZPchr0003g17275</name>
</gene>
<feature type="region of interest" description="Disordered" evidence="1">
    <location>
        <begin position="43"/>
        <end position="117"/>
    </location>
</feature>
<name>A0A8J5VDL3_ZIZPA</name>
<comment type="caution">
    <text evidence="2">The sequence shown here is derived from an EMBL/GenBank/DDBJ whole genome shotgun (WGS) entry which is preliminary data.</text>
</comment>
<keyword evidence="3" id="KW-1185">Reference proteome</keyword>
<evidence type="ECO:0000313" key="3">
    <source>
        <dbReference type="Proteomes" id="UP000729402"/>
    </source>
</evidence>
<accession>A0A8J5VDL3</accession>
<reference evidence="2" key="2">
    <citation type="submission" date="2021-02" db="EMBL/GenBank/DDBJ databases">
        <authorList>
            <person name="Kimball J.A."/>
            <person name="Haas M.W."/>
            <person name="Macchietto M."/>
            <person name="Kono T."/>
            <person name="Duquette J."/>
            <person name="Shao M."/>
        </authorList>
    </citation>
    <scope>NUCLEOTIDE SEQUENCE</scope>
    <source>
        <tissue evidence="2">Fresh leaf tissue</tissue>
    </source>
</reference>
<evidence type="ECO:0000313" key="2">
    <source>
        <dbReference type="EMBL" id="KAG8062085.1"/>
    </source>
</evidence>